<dbReference type="SUPFAM" id="SSF53271">
    <property type="entry name" value="PRTase-like"/>
    <property type="match status" value="1"/>
</dbReference>
<keyword evidence="5" id="KW-1185">Reference proteome</keyword>
<accession>A0A244CWC8</accession>
<dbReference type="PANTHER" id="PTHR47505">
    <property type="entry name" value="DNA UTILIZATION PROTEIN YHGH"/>
    <property type="match status" value="1"/>
</dbReference>
<dbReference type="InterPro" id="IPR044005">
    <property type="entry name" value="DZR_2"/>
</dbReference>
<feature type="domain" description="Phosphoribosyltransferase" evidence="2">
    <location>
        <begin position="168"/>
        <end position="214"/>
    </location>
</feature>
<evidence type="ECO:0000313" key="4">
    <source>
        <dbReference type="EMBL" id="OUL59736.1"/>
    </source>
</evidence>
<name>A0A244CWC8_PSEDV</name>
<feature type="domain" description="Double zinc ribbon" evidence="3">
    <location>
        <begin position="6"/>
        <end position="38"/>
    </location>
</feature>
<dbReference type="AlphaFoldDB" id="A0A244CWC8"/>
<organism evidence="4 5">
    <name type="scientific">Pseudoalteromonas ulvae</name>
    <dbReference type="NCBI Taxonomy" id="107327"/>
    <lineage>
        <taxon>Bacteria</taxon>
        <taxon>Pseudomonadati</taxon>
        <taxon>Pseudomonadota</taxon>
        <taxon>Gammaproteobacteria</taxon>
        <taxon>Alteromonadales</taxon>
        <taxon>Pseudoalteromonadaceae</taxon>
        <taxon>Pseudoalteromonas</taxon>
    </lineage>
</organism>
<comment type="caution">
    <text evidence="4">The sequence shown here is derived from an EMBL/GenBank/DDBJ whole genome shotgun (WGS) entry which is preliminary data.</text>
</comment>
<dbReference type="Pfam" id="PF00156">
    <property type="entry name" value="Pribosyltran"/>
    <property type="match status" value="1"/>
</dbReference>
<dbReference type="Pfam" id="PF18912">
    <property type="entry name" value="DZR_2"/>
    <property type="match status" value="1"/>
</dbReference>
<proteinExistence type="inferred from homology"/>
<evidence type="ECO:0000259" key="2">
    <source>
        <dbReference type="Pfam" id="PF00156"/>
    </source>
</evidence>
<dbReference type="OrthoDB" id="9793412at2"/>
<reference evidence="4 5" key="1">
    <citation type="submission" date="2017-02" db="EMBL/GenBank/DDBJ databases">
        <title>Pseudoalteromonas ulvae TC14 Genome.</title>
        <authorList>
            <person name="Molmeret M."/>
        </authorList>
    </citation>
    <scope>NUCLEOTIDE SEQUENCE [LARGE SCALE GENOMIC DNA]</scope>
    <source>
        <strain evidence="4">TC14</strain>
    </source>
</reference>
<sequence length="227" mass="26357">MYQGFFDWLFPTRCLLCHDELQKNQQLCTHCLNDIEIILLPESGNLLHRPDISRLFDNLSFDALFALSWYQPPVENWIRGLKFHDQIHYKIALIQLIRKKLPEYTQLEGFEWPDYFVVLPLHPSRFKNRGFNQVAQVWEPLLPKHLISHTLLTRNKATQAQTTLTKKQRKQNLKSAFKCETNLQGKKITIIDDVITTGATINSAADCLKQAGAIHVSVWATCITPFR</sequence>
<dbReference type="Proteomes" id="UP000194841">
    <property type="component" value="Unassembled WGS sequence"/>
</dbReference>
<dbReference type="CDD" id="cd06223">
    <property type="entry name" value="PRTases_typeI"/>
    <property type="match status" value="1"/>
</dbReference>
<dbReference type="PANTHER" id="PTHR47505:SF1">
    <property type="entry name" value="DNA UTILIZATION PROTEIN YHGH"/>
    <property type="match status" value="1"/>
</dbReference>
<protein>
    <submittedName>
        <fullName evidence="4">Uncharacterized protein</fullName>
    </submittedName>
</protein>
<dbReference type="InterPro" id="IPR000836">
    <property type="entry name" value="PRTase_dom"/>
</dbReference>
<evidence type="ECO:0000256" key="1">
    <source>
        <dbReference type="ARBA" id="ARBA00008007"/>
    </source>
</evidence>
<dbReference type="Gene3D" id="3.40.50.2020">
    <property type="match status" value="1"/>
</dbReference>
<dbReference type="InterPro" id="IPR051910">
    <property type="entry name" value="ComF/GntX_DNA_util-trans"/>
</dbReference>
<dbReference type="EMBL" id="MWPV01000001">
    <property type="protein sequence ID" value="OUL59736.1"/>
    <property type="molecule type" value="Genomic_DNA"/>
</dbReference>
<dbReference type="InterPro" id="IPR029057">
    <property type="entry name" value="PRTase-like"/>
</dbReference>
<evidence type="ECO:0000259" key="3">
    <source>
        <dbReference type="Pfam" id="PF18912"/>
    </source>
</evidence>
<comment type="similarity">
    <text evidence="1">Belongs to the ComF/GntX family.</text>
</comment>
<evidence type="ECO:0000313" key="5">
    <source>
        <dbReference type="Proteomes" id="UP000194841"/>
    </source>
</evidence>
<gene>
    <name evidence="4" type="ORF">B1199_05850</name>
</gene>
<dbReference type="RefSeq" id="WP_086743126.1">
    <property type="nucleotide sequence ID" value="NZ_MWPV01000001.1"/>
</dbReference>